<protein>
    <recommendedName>
        <fullName evidence="3">Nickel transport protein</fullName>
    </recommendedName>
</protein>
<name>A0ABT5XCJ4_9EURY</name>
<dbReference type="RefSeq" id="WP_316968144.1">
    <property type="nucleotide sequence ID" value="NZ_JARFPL010000005.1"/>
</dbReference>
<reference evidence="1 2" key="1">
    <citation type="submission" date="2023-03" db="EMBL/GenBank/DDBJ databases">
        <title>Whole genome sequencing of Methanotrichaceae archaeon M04Ac.</title>
        <authorList>
            <person name="Khomyakova M.A."/>
            <person name="Merkel A.Y."/>
            <person name="Slobodkin A.I."/>
        </authorList>
    </citation>
    <scope>NUCLEOTIDE SEQUENCE [LARGE SCALE GENOMIC DNA]</scope>
    <source>
        <strain evidence="1 2">M04Ac</strain>
    </source>
</reference>
<organism evidence="1 2">
    <name type="scientific">Candidatus Methanocrinis alkalitolerans</name>
    <dbReference type="NCBI Taxonomy" id="3033395"/>
    <lineage>
        <taxon>Archaea</taxon>
        <taxon>Methanobacteriati</taxon>
        <taxon>Methanobacteriota</taxon>
        <taxon>Stenosarchaea group</taxon>
        <taxon>Methanomicrobia</taxon>
        <taxon>Methanotrichales</taxon>
        <taxon>Methanotrichaceae</taxon>
        <taxon>Methanocrinis</taxon>
    </lineage>
</organism>
<gene>
    <name evidence="1" type="ORF">P0O24_02410</name>
</gene>
<comment type="caution">
    <text evidence="1">The sequence shown here is derived from an EMBL/GenBank/DDBJ whole genome shotgun (WGS) entry which is preliminary data.</text>
</comment>
<evidence type="ECO:0008006" key="3">
    <source>
        <dbReference type="Google" id="ProtNLM"/>
    </source>
</evidence>
<dbReference type="EMBL" id="JARFPL010000005">
    <property type="protein sequence ID" value="MDF0592433.1"/>
    <property type="molecule type" value="Genomic_DNA"/>
</dbReference>
<dbReference type="Proteomes" id="UP001215956">
    <property type="component" value="Unassembled WGS sequence"/>
</dbReference>
<accession>A0ABT5XCJ4</accession>
<evidence type="ECO:0000313" key="2">
    <source>
        <dbReference type="Proteomes" id="UP001215956"/>
    </source>
</evidence>
<keyword evidence="2" id="KW-1185">Reference proteome</keyword>
<proteinExistence type="predicted"/>
<sequence>MRRALILVLLLLLTAGMAEAHRMFVGHRMTLEIFAIYDDGEPARNADIAIYRLNATTQDYDLYEAGVTDSQGIYMMTLPGKGTGQWRYAISGHGHAEEGFIGISSERPSSPDGKLLTLAILPLALIAWRVKKR</sequence>
<evidence type="ECO:0000313" key="1">
    <source>
        <dbReference type="EMBL" id="MDF0592433.1"/>
    </source>
</evidence>